<keyword evidence="4" id="KW-0812">Transmembrane</keyword>
<feature type="transmembrane region" description="Helical" evidence="4">
    <location>
        <begin position="386"/>
        <end position="407"/>
    </location>
</feature>
<evidence type="ECO:0000256" key="1">
    <source>
        <dbReference type="ARBA" id="ARBA00006739"/>
    </source>
</evidence>
<comment type="similarity">
    <text evidence="1">Belongs to the glycosyltransferase 2 family.</text>
</comment>
<proteinExistence type="inferred from homology"/>
<keyword evidence="4" id="KW-0472">Membrane</keyword>
<evidence type="ECO:0000256" key="3">
    <source>
        <dbReference type="ARBA" id="ARBA00022679"/>
    </source>
</evidence>
<sequence>MQLIIHFISSLIVGIFFFYIILMIIMPVHKEPARKKKVKKFYYVFLIPCLNEEKVIKRTIYNLLKLRYKRMMIIPIDDASDDRTAKIIEGIKDKRVRLLKRKKPNAQKGKGAALNDAYKRVLKEAKALNMEKEVVIAIVDGDGRLGMNVLREANRAFSNKAVCAAQCRVRIINTQHILPFLQDVEFFTMISDIQNVRSYIQSVGLGGNGQFTRLTALKALGKEPWGDSLLEDYDMTLRLLLRNGKISYLSNGTVYQQGLSSVKKLIYQRSRWVQGNIQCLKYLKKVKKSTRLKKEAKLDIYYFLAQPFINLIGSIIFLISWIWITLSFIQLTKFCIEGTSSWISLFLYLGLLILITSLPGFVFTIRHYFNTTHIRAQKGNTFIECFFAGFAMTVYNIITIPSVWIAFKRHLLGENSWLKTERE</sequence>
<name>A0A7Z8CZR6_CARDV</name>
<organism evidence="5 6">
    <name type="scientific">Carnobacterium divergens</name>
    <name type="common">Lactobacillus divergens</name>
    <dbReference type="NCBI Taxonomy" id="2748"/>
    <lineage>
        <taxon>Bacteria</taxon>
        <taxon>Bacillati</taxon>
        <taxon>Bacillota</taxon>
        <taxon>Bacilli</taxon>
        <taxon>Lactobacillales</taxon>
        <taxon>Carnobacteriaceae</taxon>
        <taxon>Carnobacterium</taxon>
    </lineage>
</organism>
<keyword evidence="3" id="KW-0808">Transferase</keyword>
<dbReference type="InterPro" id="IPR029044">
    <property type="entry name" value="Nucleotide-diphossugar_trans"/>
</dbReference>
<keyword evidence="2" id="KW-0328">Glycosyltransferase</keyword>
<reference evidence="5 6" key="1">
    <citation type="journal article" date="2018" name="Int. J. Food Microbiol.">
        <title>Growth of Carnobacterium spp. isolated from chilled vacuum-packaged meat under relevant acidic conditions.</title>
        <authorList>
            <person name="Zhang P."/>
            <person name="Badoni M."/>
            <person name="Ganzle M."/>
            <person name="Yang X."/>
        </authorList>
    </citation>
    <scope>NUCLEOTIDE SEQUENCE [LARGE SCALE GENOMIC DNA]</scope>
    <source>
        <strain evidence="5 6">B2</strain>
    </source>
</reference>
<dbReference type="Proteomes" id="UP000297938">
    <property type="component" value="Unassembled WGS sequence"/>
</dbReference>
<dbReference type="SUPFAM" id="SSF53448">
    <property type="entry name" value="Nucleotide-diphospho-sugar transferases"/>
    <property type="match status" value="1"/>
</dbReference>
<comment type="caution">
    <text evidence="5">The sequence shown here is derived from an EMBL/GenBank/DDBJ whole genome shotgun (WGS) entry which is preliminary data.</text>
</comment>
<dbReference type="PANTHER" id="PTHR43630">
    <property type="entry name" value="POLY-BETA-1,6-N-ACETYL-D-GLUCOSAMINE SYNTHASE"/>
    <property type="match status" value="1"/>
</dbReference>
<evidence type="ECO:0000313" key="5">
    <source>
        <dbReference type="EMBL" id="TFJ28541.1"/>
    </source>
</evidence>
<evidence type="ECO:0000256" key="4">
    <source>
        <dbReference type="SAM" id="Phobius"/>
    </source>
</evidence>
<feature type="transmembrane region" description="Helical" evidence="4">
    <location>
        <begin position="6"/>
        <end position="28"/>
    </location>
</feature>
<dbReference type="RefSeq" id="WP_135020228.1">
    <property type="nucleotide sequence ID" value="NZ_CBCPJW010000005.1"/>
</dbReference>
<keyword evidence="4" id="KW-1133">Transmembrane helix</keyword>
<evidence type="ECO:0000256" key="2">
    <source>
        <dbReference type="ARBA" id="ARBA00022676"/>
    </source>
</evidence>
<evidence type="ECO:0000313" key="6">
    <source>
        <dbReference type="Proteomes" id="UP000297938"/>
    </source>
</evidence>
<feature type="transmembrane region" description="Helical" evidence="4">
    <location>
        <begin position="343"/>
        <end position="365"/>
    </location>
</feature>
<feature type="transmembrane region" description="Helical" evidence="4">
    <location>
        <begin position="300"/>
        <end position="323"/>
    </location>
</feature>
<dbReference type="AlphaFoldDB" id="A0A7Z8CZR6"/>
<dbReference type="Pfam" id="PF13641">
    <property type="entry name" value="Glyco_tranf_2_3"/>
    <property type="match status" value="1"/>
</dbReference>
<gene>
    <name evidence="5" type="ORF">CKN69_03145</name>
</gene>
<dbReference type="Gene3D" id="3.90.550.10">
    <property type="entry name" value="Spore Coat Polysaccharide Biosynthesis Protein SpsA, Chain A"/>
    <property type="match status" value="1"/>
</dbReference>
<dbReference type="GO" id="GO:0016757">
    <property type="term" value="F:glycosyltransferase activity"/>
    <property type="evidence" value="ECO:0007669"/>
    <property type="project" value="UniProtKB-KW"/>
</dbReference>
<dbReference type="EMBL" id="NRPP01000007">
    <property type="protein sequence ID" value="TFJ28541.1"/>
    <property type="molecule type" value="Genomic_DNA"/>
</dbReference>
<accession>A0A7Z8CZR6</accession>
<protein>
    <submittedName>
        <fullName evidence="5">Uncharacterized protein</fullName>
    </submittedName>
</protein>
<dbReference type="PANTHER" id="PTHR43630:SF1">
    <property type="entry name" value="POLY-BETA-1,6-N-ACETYL-D-GLUCOSAMINE SYNTHASE"/>
    <property type="match status" value="1"/>
</dbReference>